<sequence length="107" mass="12262">MDASRAYYPRSCRPTIWALQGMSSSCTKQPPELTVVQVGEMDKPTNVGVGAHRRKHRTKPPRSYPIDHTLPTFVLIPGPGSEQRTLDSRRSLIQINHRHHPWHFRPC</sequence>
<dbReference type="EMBL" id="JAGFBS010000006">
    <property type="protein sequence ID" value="KAG6378952.1"/>
    <property type="molecule type" value="Genomic_DNA"/>
</dbReference>
<evidence type="ECO:0000313" key="2">
    <source>
        <dbReference type="EMBL" id="KAG6378952.1"/>
    </source>
</evidence>
<dbReference type="PROSITE" id="PS51257">
    <property type="entry name" value="PROKAR_LIPOPROTEIN"/>
    <property type="match status" value="1"/>
</dbReference>
<dbReference type="Proteomes" id="UP000683000">
    <property type="component" value="Unassembled WGS sequence"/>
</dbReference>
<name>A0A8I2YYP9_9AGAM</name>
<proteinExistence type="predicted"/>
<comment type="caution">
    <text evidence="2">The sequence shown here is derived from an EMBL/GenBank/DDBJ whole genome shotgun (WGS) entry which is preliminary data.</text>
</comment>
<organism evidence="2 3">
    <name type="scientific">Boletus reticuloceps</name>
    <dbReference type="NCBI Taxonomy" id="495285"/>
    <lineage>
        <taxon>Eukaryota</taxon>
        <taxon>Fungi</taxon>
        <taxon>Dikarya</taxon>
        <taxon>Basidiomycota</taxon>
        <taxon>Agaricomycotina</taxon>
        <taxon>Agaricomycetes</taxon>
        <taxon>Agaricomycetidae</taxon>
        <taxon>Boletales</taxon>
        <taxon>Boletineae</taxon>
        <taxon>Boletaceae</taxon>
        <taxon>Boletoideae</taxon>
        <taxon>Boletus</taxon>
    </lineage>
</organism>
<reference evidence="2" key="1">
    <citation type="submission" date="2021-03" db="EMBL/GenBank/DDBJ databases">
        <title>Evolutionary innovations through gain and loss of genes in the ectomycorrhizal Boletales.</title>
        <authorList>
            <person name="Wu G."/>
            <person name="Miyauchi S."/>
            <person name="Morin E."/>
            <person name="Yang Z.-L."/>
            <person name="Xu J."/>
            <person name="Martin F.M."/>
        </authorList>
    </citation>
    <scope>NUCLEOTIDE SEQUENCE</scope>
    <source>
        <strain evidence="2">BR01</strain>
    </source>
</reference>
<feature type="region of interest" description="Disordered" evidence="1">
    <location>
        <begin position="44"/>
        <end position="81"/>
    </location>
</feature>
<protein>
    <submittedName>
        <fullName evidence="2">Uncharacterized protein</fullName>
    </submittedName>
</protein>
<gene>
    <name evidence="2" type="ORF">JVT61DRAFT_13238</name>
</gene>
<keyword evidence="3" id="KW-1185">Reference proteome</keyword>
<dbReference type="AlphaFoldDB" id="A0A8I2YYP9"/>
<evidence type="ECO:0000256" key="1">
    <source>
        <dbReference type="SAM" id="MobiDB-lite"/>
    </source>
</evidence>
<evidence type="ECO:0000313" key="3">
    <source>
        <dbReference type="Proteomes" id="UP000683000"/>
    </source>
</evidence>
<accession>A0A8I2YYP9</accession>
<feature type="compositionally biased region" description="Basic residues" evidence="1">
    <location>
        <begin position="51"/>
        <end position="60"/>
    </location>
</feature>